<keyword evidence="10" id="KW-0325">Glycoprotein</keyword>
<dbReference type="Proteomes" id="UP000499080">
    <property type="component" value="Unassembled WGS sequence"/>
</dbReference>
<comment type="similarity">
    <text evidence="2">Belongs to the integrin alpha chain family.</text>
</comment>
<dbReference type="PROSITE" id="PS00242">
    <property type="entry name" value="INTEGRIN_ALPHA"/>
    <property type="match status" value="1"/>
</dbReference>
<dbReference type="SUPFAM" id="SSF69179">
    <property type="entry name" value="Integrin domains"/>
    <property type="match status" value="1"/>
</dbReference>
<evidence type="ECO:0000256" key="11">
    <source>
        <dbReference type="SAM" id="MobiDB-lite"/>
    </source>
</evidence>
<keyword evidence="4" id="KW-0130">Cell adhesion</keyword>
<keyword evidence="5 12" id="KW-1133">Transmembrane helix</keyword>
<evidence type="ECO:0000259" key="13">
    <source>
        <dbReference type="Pfam" id="PF20806"/>
    </source>
</evidence>
<dbReference type="FunFam" id="1.20.5.930:FF:000001">
    <property type="entry name" value="Integrin subunit alpha V"/>
    <property type="match status" value="1"/>
</dbReference>
<keyword evidence="15" id="KW-1185">Reference proteome</keyword>
<dbReference type="EMBL" id="BGPR01028087">
    <property type="protein sequence ID" value="GBN99015.1"/>
    <property type="molecule type" value="Genomic_DNA"/>
</dbReference>
<dbReference type="PANTHER" id="PTHR23220:SF133">
    <property type="entry name" value="INTEGRIN ALPHA-PS2"/>
    <property type="match status" value="1"/>
</dbReference>
<keyword evidence="7 12" id="KW-0472">Membrane</keyword>
<dbReference type="Gene3D" id="2.60.40.1530">
    <property type="entry name" value="ntegrin, alpha v. Chain A, domain 4"/>
    <property type="match status" value="1"/>
</dbReference>
<name>A0A4Y2TIS1_ARAVE</name>
<evidence type="ECO:0000256" key="1">
    <source>
        <dbReference type="ARBA" id="ARBA00004479"/>
    </source>
</evidence>
<accession>A0A4Y2TIS1</accession>
<gene>
    <name evidence="14" type="ORF">AVEN_29718_1</name>
</gene>
<comment type="subcellular location">
    <subcellularLocation>
        <location evidence="1">Membrane</location>
        <topology evidence="1">Single-pass type I membrane protein</topology>
    </subcellularLocation>
</comment>
<dbReference type="GO" id="GO:0033627">
    <property type="term" value="P:cell adhesion mediated by integrin"/>
    <property type="evidence" value="ECO:0007669"/>
    <property type="project" value="TreeGrafter"/>
</dbReference>
<evidence type="ECO:0000256" key="7">
    <source>
        <dbReference type="ARBA" id="ARBA00023136"/>
    </source>
</evidence>
<sequence length="406" mass="46603">MLSKRSFTYLSDTSFSREIPSAEGCLFIILHDKNNRQCENPVRIWRGVLGKVKLDIHHRSNPFGELLSRPVPFSAHKIWWDIHGSDCAKWKHITHGISVPEVITYNKSEEIPATLVRESDIGPEVTHIYEVGNQGPSSVKQAEVYILWPTYTLDGKSLLYLMAQPEVRGNAQCERIDDVNPLNLQEVRRRPRNHNITIQDLKEQLLIGDWRSKSSHSKSVNSVHHRRSKREEDGEYLMSDEGEDHFLSDEGEDAFKDELSCGPTLCTQMRCTISNLEKGDQVIFSIRSRLWRETYNELGLSEVKTSSKLVTRITQLPYGVDPSYLPYKIYVVSSKVSLLDVALAPYMIPWWWIILAICIGLLLLALLALLLWKLGFFKRKRPQEVAEKEPLNERNGYRMASDDAAL</sequence>
<dbReference type="GO" id="GO:0007160">
    <property type="term" value="P:cell-matrix adhesion"/>
    <property type="evidence" value="ECO:0007669"/>
    <property type="project" value="TreeGrafter"/>
</dbReference>
<dbReference type="GO" id="GO:0005178">
    <property type="term" value="F:integrin binding"/>
    <property type="evidence" value="ECO:0007669"/>
    <property type="project" value="TreeGrafter"/>
</dbReference>
<evidence type="ECO:0000256" key="3">
    <source>
        <dbReference type="ARBA" id="ARBA00022692"/>
    </source>
</evidence>
<dbReference type="InterPro" id="IPR018184">
    <property type="entry name" value="Integrin_alpha_C_CS"/>
</dbReference>
<evidence type="ECO:0000256" key="8">
    <source>
        <dbReference type="ARBA" id="ARBA00023157"/>
    </source>
</evidence>
<dbReference type="InterPro" id="IPR032695">
    <property type="entry name" value="Integrin_dom_sf"/>
</dbReference>
<dbReference type="GO" id="GO:0007157">
    <property type="term" value="P:heterophilic cell-cell adhesion via plasma membrane cell adhesion molecules"/>
    <property type="evidence" value="ECO:0007669"/>
    <property type="project" value="UniProtKB-ARBA"/>
</dbReference>
<reference evidence="14 15" key="1">
    <citation type="journal article" date="2019" name="Sci. Rep.">
        <title>Orb-weaving spider Araneus ventricosus genome elucidates the spidroin gene catalogue.</title>
        <authorList>
            <person name="Kono N."/>
            <person name="Nakamura H."/>
            <person name="Ohtoshi R."/>
            <person name="Moran D.A.P."/>
            <person name="Shinohara A."/>
            <person name="Yoshida Y."/>
            <person name="Fujiwara M."/>
            <person name="Mori M."/>
            <person name="Tomita M."/>
            <person name="Arakawa K."/>
        </authorList>
    </citation>
    <scope>NUCLEOTIDE SEQUENCE [LARGE SCALE GENOMIC DNA]</scope>
</reference>
<feature type="domain" description="Integrin alpha third immunoglobulin-like" evidence="13">
    <location>
        <begin position="95"/>
        <end position="336"/>
    </location>
</feature>
<dbReference type="GO" id="GO:0009897">
    <property type="term" value="C:external side of plasma membrane"/>
    <property type="evidence" value="ECO:0007669"/>
    <property type="project" value="TreeGrafter"/>
</dbReference>
<protein>
    <recommendedName>
        <fullName evidence="13">Integrin alpha third immunoglobulin-like domain-containing protein</fullName>
    </recommendedName>
</protein>
<feature type="transmembrane region" description="Helical" evidence="12">
    <location>
        <begin position="350"/>
        <end position="372"/>
    </location>
</feature>
<dbReference type="Pfam" id="PF20806">
    <property type="entry name" value="Integrin_A_Ig_3"/>
    <property type="match status" value="1"/>
</dbReference>
<evidence type="ECO:0000256" key="4">
    <source>
        <dbReference type="ARBA" id="ARBA00022889"/>
    </source>
</evidence>
<keyword evidence="9" id="KW-0675">Receptor</keyword>
<evidence type="ECO:0000256" key="12">
    <source>
        <dbReference type="SAM" id="Phobius"/>
    </source>
</evidence>
<feature type="region of interest" description="Disordered" evidence="11">
    <location>
        <begin position="215"/>
        <end position="234"/>
    </location>
</feature>
<evidence type="ECO:0000256" key="6">
    <source>
        <dbReference type="ARBA" id="ARBA00023037"/>
    </source>
</evidence>
<keyword evidence="8" id="KW-1015">Disulfide bond</keyword>
<keyword evidence="6" id="KW-0401">Integrin</keyword>
<dbReference type="PANTHER" id="PTHR23220">
    <property type="entry name" value="INTEGRIN ALPHA"/>
    <property type="match status" value="1"/>
</dbReference>
<dbReference type="GO" id="GO:0008305">
    <property type="term" value="C:integrin complex"/>
    <property type="evidence" value="ECO:0007669"/>
    <property type="project" value="TreeGrafter"/>
</dbReference>
<dbReference type="OrthoDB" id="6631347at2759"/>
<evidence type="ECO:0000313" key="15">
    <source>
        <dbReference type="Proteomes" id="UP000499080"/>
    </source>
</evidence>
<comment type="caution">
    <text evidence="14">The sequence shown here is derived from an EMBL/GenBank/DDBJ whole genome shotgun (WGS) entry which is preliminary data.</text>
</comment>
<proteinExistence type="inferred from homology"/>
<dbReference type="InterPro" id="IPR048286">
    <property type="entry name" value="Integrin_alpha_Ig-like_3"/>
</dbReference>
<dbReference type="AlphaFoldDB" id="A0A4Y2TIS1"/>
<evidence type="ECO:0000313" key="14">
    <source>
        <dbReference type="EMBL" id="GBN99015.1"/>
    </source>
</evidence>
<dbReference type="GO" id="GO:0007229">
    <property type="term" value="P:integrin-mediated signaling pathway"/>
    <property type="evidence" value="ECO:0007669"/>
    <property type="project" value="UniProtKB-KW"/>
</dbReference>
<evidence type="ECO:0000256" key="2">
    <source>
        <dbReference type="ARBA" id="ARBA00008054"/>
    </source>
</evidence>
<keyword evidence="3 12" id="KW-0812">Transmembrane</keyword>
<evidence type="ECO:0000256" key="5">
    <source>
        <dbReference type="ARBA" id="ARBA00022989"/>
    </source>
</evidence>
<evidence type="ECO:0000256" key="9">
    <source>
        <dbReference type="ARBA" id="ARBA00023170"/>
    </source>
</evidence>
<evidence type="ECO:0000256" key="10">
    <source>
        <dbReference type="ARBA" id="ARBA00023180"/>
    </source>
</evidence>
<organism evidence="14 15">
    <name type="scientific">Araneus ventricosus</name>
    <name type="common">Orbweaver spider</name>
    <name type="synonym">Epeira ventricosa</name>
    <dbReference type="NCBI Taxonomy" id="182803"/>
    <lineage>
        <taxon>Eukaryota</taxon>
        <taxon>Metazoa</taxon>
        <taxon>Ecdysozoa</taxon>
        <taxon>Arthropoda</taxon>
        <taxon>Chelicerata</taxon>
        <taxon>Arachnida</taxon>
        <taxon>Araneae</taxon>
        <taxon>Araneomorphae</taxon>
        <taxon>Entelegynae</taxon>
        <taxon>Araneoidea</taxon>
        <taxon>Araneidae</taxon>
        <taxon>Araneus</taxon>
    </lineage>
</organism>
<dbReference type="Gene3D" id="1.20.5.930">
    <property type="entry name" value="Bicelle-embedded integrin alpha(iib) transmembrane segment"/>
    <property type="match status" value="1"/>
</dbReference>